<keyword evidence="2" id="KW-1185">Reference proteome</keyword>
<dbReference type="EMBL" id="LWSG01000001">
    <property type="protein sequence ID" value="OAS89434.1"/>
    <property type="molecule type" value="Genomic_DNA"/>
</dbReference>
<comment type="caution">
    <text evidence="1">The sequence shown here is derived from an EMBL/GenBank/DDBJ whole genome shotgun (WGS) entry which is preliminary data.</text>
</comment>
<dbReference type="Pfam" id="PF11553">
    <property type="entry name" value="DUF3231"/>
    <property type="match status" value="2"/>
</dbReference>
<name>A0A179T787_9BACI</name>
<gene>
    <name evidence="1" type="ORF">A6K24_02450</name>
</gene>
<dbReference type="Gene3D" id="1.20.1260.10">
    <property type="match status" value="2"/>
</dbReference>
<evidence type="ECO:0000313" key="2">
    <source>
        <dbReference type="Proteomes" id="UP000078534"/>
    </source>
</evidence>
<dbReference type="Proteomes" id="UP000078534">
    <property type="component" value="Unassembled WGS sequence"/>
</dbReference>
<dbReference type="STRING" id="152268.A6K24_02450"/>
<keyword evidence="1" id="KW-0413">Isomerase</keyword>
<dbReference type="GO" id="GO:0016853">
    <property type="term" value="F:isomerase activity"/>
    <property type="evidence" value="ECO:0007669"/>
    <property type="project" value="UniProtKB-KW"/>
</dbReference>
<dbReference type="InterPro" id="IPR012347">
    <property type="entry name" value="Ferritin-like"/>
</dbReference>
<dbReference type="InterPro" id="IPR021617">
    <property type="entry name" value="DUF3231"/>
</dbReference>
<sequence length="333" mass="38201">MIKHNIGLTSAEIGGLWEAFFQETMSVCLLKYFLHHIKDEEIKIVLTKALDFSHLNIKKIKEIYSKENIPLPDGFSEKDIDLSAPPLFNEPFALSYVYIMSRMGMINYAFITANIARSDILSFFTNALAQVTELYTDATTMMLSKGIYDRPPKISYPKKIEYIQKKSYISGFIGQKRTLNAVELTEIFFNIERNYFSILFCLGLIQVVKDKEIKNFIKDGKRISEKQINFFNEILQKEDFLGIISVSMEVTDSTISPFSDKLVMSLFHFLNSIDITLIGHALSMSMRADLSTFYSKVIGEILLYAESGFSIMVNRGWLEKPPQATNRKNLESR</sequence>
<protein>
    <submittedName>
        <fullName evidence="1">Sugar isomerase</fullName>
    </submittedName>
</protein>
<dbReference type="OrthoDB" id="1675670at2"/>
<proteinExistence type="predicted"/>
<dbReference type="AlphaFoldDB" id="A0A179T787"/>
<accession>A0A179T787</accession>
<organism evidence="1 2">
    <name type="scientific">Metabacillus litoralis</name>
    <dbReference type="NCBI Taxonomy" id="152268"/>
    <lineage>
        <taxon>Bacteria</taxon>
        <taxon>Bacillati</taxon>
        <taxon>Bacillota</taxon>
        <taxon>Bacilli</taxon>
        <taxon>Bacillales</taxon>
        <taxon>Bacillaceae</taxon>
        <taxon>Metabacillus</taxon>
    </lineage>
</organism>
<reference evidence="2" key="1">
    <citation type="submission" date="2016-04" db="EMBL/GenBank/DDBJ databases">
        <authorList>
            <person name="Lyu Z."/>
            <person name="Lyu W."/>
        </authorList>
    </citation>
    <scope>NUCLEOTIDE SEQUENCE [LARGE SCALE GENOMIC DNA]</scope>
    <source>
        <strain evidence="2">C44</strain>
    </source>
</reference>
<evidence type="ECO:0000313" key="1">
    <source>
        <dbReference type="EMBL" id="OAS89434.1"/>
    </source>
</evidence>
<dbReference type="RefSeq" id="WP_066325304.1">
    <property type="nucleotide sequence ID" value="NZ_LWSG01000001.1"/>
</dbReference>